<name>A0A7S4EEQ1_9STRA</name>
<feature type="region of interest" description="Disordered" evidence="3">
    <location>
        <begin position="152"/>
        <end position="178"/>
    </location>
</feature>
<evidence type="ECO:0000256" key="1">
    <source>
        <dbReference type="ARBA" id="ARBA00022691"/>
    </source>
</evidence>
<reference evidence="5" key="1">
    <citation type="submission" date="2021-01" db="EMBL/GenBank/DDBJ databases">
        <authorList>
            <person name="Corre E."/>
            <person name="Pelletier E."/>
            <person name="Niang G."/>
            <person name="Scheremetjew M."/>
            <person name="Finn R."/>
            <person name="Kale V."/>
            <person name="Holt S."/>
            <person name="Cochrane G."/>
            <person name="Meng A."/>
            <person name="Brown T."/>
            <person name="Cohen L."/>
        </authorList>
    </citation>
    <scope>NUCLEOTIDE SEQUENCE</scope>
    <source>
        <strain evidence="5">10249 10 AB</strain>
    </source>
</reference>
<feature type="domain" description="TsaA-like" evidence="4">
    <location>
        <begin position="87"/>
        <end position="226"/>
    </location>
</feature>
<feature type="compositionally biased region" description="Basic residues" evidence="3">
    <location>
        <begin position="304"/>
        <end position="313"/>
    </location>
</feature>
<dbReference type="AlphaFoldDB" id="A0A7S4EEQ1"/>
<dbReference type="PROSITE" id="PS51668">
    <property type="entry name" value="TSAA_2"/>
    <property type="match status" value="1"/>
</dbReference>
<evidence type="ECO:0000259" key="4">
    <source>
        <dbReference type="PROSITE" id="PS51668"/>
    </source>
</evidence>
<evidence type="ECO:0000256" key="3">
    <source>
        <dbReference type="SAM" id="MobiDB-lite"/>
    </source>
</evidence>
<keyword evidence="1" id="KW-0949">S-adenosyl-L-methionine</keyword>
<dbReference type="InterPro" id="IPR036414">
    <property type="entry name" value="YaeB_N_sf"/>
</dbReference>
<proteinExistence type="inferred from homology"/>
<dbReference type="NCBIfam" id="TIGR00104">
    <property type="entry name" value="tRNA_TsaA"/>
    <property type="match status" value="1"/>
</dbReference>
<comment type="similarity">
    <text evidence="2">Belongs to the tRNA methyltransferase O family.</text>
</comment>
<gene>
    <name evidence="5" type="ORF">PAUS00366_LOCUS1513</name>
</gene>
<accession>A0A7S4EEQ1</accession>
<evidence type="ECO:0000313" key="5">
    <source>
        <dbReference type="EMBL" id="CAE0708793.1"/>
    </source>
</evidence>
<organism evidence="5">
    <name type="scientific">Pseudo-nitzschia australis</name>
    <dbReference type="NCBI Taxonomy" id="44445"/>
    <lineage>
        <taxon>Eukaryota</taxon>
        <taxon>Sar</taxon>
        <taxon>Stramenopiles</taxon>
        <taxon>Ochrophyta</taxon>
        <taxon>Bacillariophyta</taxon>
        <taxon>Bacillariophyceae</taxon>
        <taxon>Bacillariophycidae</taxon>
        <taxon>Bacillariales</taxon>
        <taxon>Bacillariaceae</taxon>
        <taxon>Pseudo-nitzschia</taxon>
    </lineage>
</organism>
<dbReference type="PANTHER" id="PTHR12818:SF0">
    <property type="entry name" value="TRNA (ADENINE(37)-N6)-METHYLTRANSFERASE"/>
    <property type="match status" value="1"/>
</dbReference>
<dbReference type="PANTHER" id="PTHR12818">
    <property type="entry name" value="TRNA (ADENINE(37)-N6)-METHYLTRANSFERASE"/>
    <property type="match status" value="1"/>
</dbReference>
<dbReference type="EMBL" id="HBIX01002057">
    <property type="protein sequence ID" value="CAE0708793.1"/>
    <property type="molecule type" value="Transcribed_RNA"/>
</dbReference>
<evidence type="ECO:0000256" key="2">
    <source>
        <dbReference type="ARBA" id="ARBA00033753"/>
    </source>
</evidence>
<dbReference type="InterPro" id="IPR040372">
    <property type="entry name" value="YaeB-like"/>
</dbReference>
<dbReference type="CDD" id="cd09281">
    <property type="entry name" value="UPF0066"/>
    <property type="match status" value="1"/>
</dbReference>
<feature type="region of interest" description="Disordered" evidence="3">
    <location>
        <begin position="303"/>
        <end position="331"/>
    </location>
</feature>
<dbReference type="InterPro" id="IPR023370">
    <property type="entry name" value="TrmO-like_N"/>
</dbReference>
<dbReference type="InterPro" id="IPR036413">
    <property type="entry name" value="YaeB-like_sf"/>
</dbReference>
<dbReference type="Pfam" id="PF01980">
    <property type="entry name" value="TrmO_N"/>
    <property type="match status" value="1"/>
</dbReference>
<protein>
    <recommendedName>
        <fullName evidence="4">TsaA-like domain-containing protein</fullName>
    </recommendedName>
</protein>
<dbReference type="SUPFAM" id="SSF118196">
    <property type="entry name" value="YaeB-like"/>
    <property type="match status" value="1"/>
</dbReference>
<sequence length="375" mass="41652">MTFTKTISESRNNVLVTSVAVVVSALATAAICCNIKERQKRRSDYQWERKRQEERTGRIRAEVKLRDALSKLKKAKIESDDEHVLPLSTVGIVRAPYPKRMGTPRQGALVPSSRGCIQFVKSLSPEVLDGINAYSHLWVIFQFHENTSLATSKKTKIRPPRGGGIKVGQMATRSPHRPNPVGLSLVTIDRWEPSTRRLYIKALDLVDGTPVYDVKPYVHWDIPNEVKVIENPSGGIGLKLPHWVENKADVLASVVFETEAEESLRRFVRQNKLSPLLYPSKDSMSFVAAKQTLIEILSQDPRSTHRGISKNKRGSLSAGSPIAAKGNKHEGTDNNSDVYRLSFGNLVIEFVVTEKGAIVKNILEGALKGEDVVAD</sequence>
<dbReference type="Gene3D" id="2.40.30.70">
    <property type="entry name" value="YaeB-like"/>
    <property type="match status" value="1"/>
</dbReference>